<sequence>MYYLLRSFAADYPISIILKHSSLYFHITL</sequence>
<name>A0A8S5QMP3_9CAUD</name>
<dbReference type="EMBL" id="BK015689">
    <property type="protein sequence ID" value="DAE20021.1"/>
    <property type="molecule type" value="Genomic_DNA"/>
</dbReference>
<organism evidence="1">
    <name type="scientific">CrAss-like virus sp. ctYsL76</name>
    <dbReference type="NCBI Taxonomy" id="2826826"/>
    <lineage>
        <taxon>Viruses</taxon>
        <taxon>Duplodnaviria</taxon>
        <taxon>Heunggongvirae</taxon>
        <taxon>Uroviricota</taxon>
        <taxon>Caudoviricetes</taxon>
        <taxon>Crassvirales</taxon>
    </lineage>
</organism>
<accession>A0A8S5QMP3</accession>
<evidence type="ECO:0000313" key="1">
    <source>
        <dbReference type="EMBL" id="DAE20021.1"/>
    </source>
</evidence>
<proteinExistence type="predicted"/>
<reference evidence="1" key="1">
    <citation type="journal article" date="2021" name="Proc. Natl. Acad. Sci. U.S.A.">
        <title>A Catalog of Tens of Thousands of Viruses from Human Metagenomes Reveals Hidden Associations with Chronic Diseases.</title>
        <authorList>
            <person name="Tisza M.J."/>
            <person name="Buck C.B."/>
        </authorList>
    </citation>
    <scope>NUCLEOTIDE SEQUENCE</scope>
    <source>
        <strain evidence="1">CtYsL76</strain>
    </source>
</reference>
<protein>
    <submittedName>
        <fullName evidence="1">Uncharacterized protein</fullName>
    </submittedName>
</protein>